<gene>
    <name evidence="8" type="ORF">SAPIO_CDS8017</name>
</gene>
<evidence type="ECO:0000256" key="5">
    <source>
        <dbReference type="SAM" id="Phobius"/>
    </source>
</evidence>
<dbReference type="Proteomes" id="UP000028545">
    <property type="component" value="Unassembled WGS sequence"/>
</dbReference>
<dbReference type="GeneID" id="27727089"/>
<comment type="subcellular location">
    <subcellularLocation>
        <location evidence="1">Membrane</location>
        <topology evidence="1">Multi-pass membrane protein</topology>
    </subcellularLocation>
</comment>
<dbReference type="GO" id="GO:0032541">
    <property type="term" value="C:cortical endoplasmic reticulum"/>
    <property type="evidence" value="ECO:0007669"/>
    <property type="project" value="TreeGrafter"/>
</dbReference>
<dbReference type="PANTHER" id="PTHR12308:SF77">
    <property type="entry name" value="MEMBRANE STRESS RESPONSE PROTEIN (IST2), PUTATIVE (AFU_ORTHOLOGUE AFUA_4G03330)-RELATED"/>
    <property type="match status" value="1"/>
</dbReference>
<dbReference type="OrthoDB" id="296386at2759"/>
<feature type="transmembrane region" description="Helical" evidence="5">
    <location>
        <begin position="331"/>
        <end position="355"/>
    </location>
</feature>
<accession>A0A084G0G1</accession>
<feature type="transmembrane region" description="Helical" evidence="5">
    <location>
        <begin position="220"/>
        <end position="237"/>
    </location>
</feature>
<feature type="transmembrane region" description="Helical" evidence="5">
    <location>
        <begin position="376"/>
        <end position="397"/>
    </location>
</feature>
<dbReference type="InterPro" id="IPR049456">
    <property type="entry name" value="Anoctamin_N_fung"/>
</dbReference>
<sequence>MGGFQFVRRAPTGGPEPTRLGTYNDKYVIVYDFEGVDTDTAKKEITTLIRDLESVGLYTEVRPGYDETLLVFAKAPRELLQTMVYNSRIKDWLYGIVQTHPGESKEAMGRDGFEAEDILSMYHLVNWPKPLGGAGITPGWGQWERVRAIFPLHNEATNSSLMKHLSRRLVLTNEDLDQIRNLFGTKVAFYFAFIEAYVVFLTFPAVTGLIAWSWLPGYSVIYGIVTCVWCTVFLEYWKLQEIDLSIRWKVRGVGSVKITRPQFRWEKILVDEAGRARHYCPKWKQVARQLLQIPFILFAVTILSVLMLAVFAIETLVSESYGGPFKNVMEYVPTIIFAVILPYVNGCLENVATALADFENHRTADNYDMSRTQKTFVFQIITNYLPILITSFIYVPFGKDIVPKLERLTLAMFGTFGQKYLLTVNRSFTVDPDRLRTEVIALTVTGQISAFFEENVFPVVKRKAQRWYQEYRNKPVSRDASSAYLLNDDPEEAEFLNSARNQATLEIYNVQDDIAEIALQFGYLALFSPVWPLLPIGFLINNVLELRTDFFKIINEQQRPAPVRTDGIGPWINSLEFLTWMGSISTGAIVHLYGGSGVVAGGAWWAMPITIFVSEHVFMGLRSAVRYTLHRIGSEQIRKERKQQYISRVKYLDEIKERSKATLSATPAEKQRRKSVRAMDRDTFFTKQVEEGVSASVGVELIQAIKGKRDHDSKDRPLKTD</sequence>
<dbReference type="Pfam" id="PF20877">
    <property type="entry name" value="Anoctamin_N"/>
    <property type="match status" value="1"/>
</dbReference>
<evidence type="ECO:0000256" key="3">
    <source>
        <dbReference type="ARBA" id="ARBA00022989"/>
    </source>
</evidence>
<reference evidence="8 9" key="1">
    <citation type="journal article" date="2014" name="Genome Announc.">
        <title>Draft genome sequence of the pathogenic fungus Scedosporium apiospermum.</title>
        <authorList>
            <person name="Vandeputte P."/>
            <person name="Ghamrawi S."/>
            <person name="Rechenmann M."/>
            <person name="Iltis A."/>
            <person name="Giraud S."/>
            <person name="Fleury M."/>
            <person name="Thornton C."/>
            <person name="Delhaes L."/>
            <person name="Meyer W."/>
            <person name="Papon N."/>
            <person name="Bouchara J.P."/>
        </authorList>
    </citation>
    <scope>NUCLEOTIDE SEQUENCE [LARGE SCALE GENOMIC DNA]</scope>
    <source>
        <strain evidence="8 9">IHEM 14462</strain>
    </source>
</reference>
<keyword evidence="9" id="KW-1185">Reference proteome</keyword>
<evidence type="ECO:0000259" key="6">
    <source>
        <dbReference type="Pfam" id="PF04547"/>
    </source>
</evidence>
<evidence type="ECO:0000256" key="4">
    <source>
        <dbReference type="ARBA" id="ARBA00023136"/>
    </source>
</evidence>
<comment type="caution">
    <text evidence="8">The sequence shown here is derived from an EMBL/GenBank/DDBJ whole genome shotgun (WGS) entry which is preliminary data.</text>
</comment>
<evidence type="ECO:0000256" key="1">
    <source>
        <dbReference type="ARBA" id="ARBA00004141"/>
    </source>
</evidence>
<keyword evidence="3 5" id="KW-1133">Transmembrane helix</keyword>
<name>A0A084G0G1_PSEDA</name>
<feature type="transmembrane region" description="Helical" evidence="5">
    <location>
        <begin position="187"/>
        <end position="214"/>
    </location>
</feature>
<feature type="domain" description="Anoctamin transmembrane" evidence="6">
    <location>
        <begin position="179"/>
        <end position="644"/>
    </location>
</feature>
<protein>
    <recommendedName>
        <fullName evidence="10">Plasma membrane channel protein</fullName>
    </recommendedName>
</protein>
<dbReference type="EMBL" id="JOWA01000116">
    <property type="protein sequence ID" value="KEZ40823.1"/>
    <property type="molecule type" value="Genomic_DNA"/>
</dbReference>
<feature type="domain" description="Anoctamin alpha-beta plait" evidence="7">
    <location>
        <begin position="25"/>
        <end position="146"/>
    </location>
</feature>
<dbReference type="AlphaFoldDB" id="A0A084G0G1"/>
<dbReference type="VEuPathDB" id="FungiDB:SAPIO_CDS8017"/>
<organism evidence="8 9">
    <name type="scientific">Pseudallescheria apiosperma</name>
    <name type="common">Scedosporium apiospermum</name>
    <dbReference type="NCBI Taxonomy" id="563466"/>
    <lineage>
        <taxon>Eukaryota</taxon>
        <taxon>Fungi</taxon>
        <taxon>Dikarya</taxon>
        <taxon>Ascomycota</taxon>
        <taxon>Pezizomycotina</taxon>
        <taxon>Sordariomycetes</taxon>
        <taxon>Hypocreomycetidae</taxon>
        <taxon>Microascales</taxon>
        <taxon>Microascaceae</taxon>
        <taxon>Scedosporium</taxon>
    </lineage>
</organism>
<evidence type="ECO:0008006" key="10">
    <source>
        <dbReference type="Google" id="ProtNLM"/>
    </source>
</evidence>
<evidence type="ECO:0000313" key="8">
    <source>
        <dbReference type="EMBL" id="KEZ40823.1"/>
    </source>
</evidence>
<evidence type="ECO:0000259" key="7">
    <source>
        <dbReference type="Pfam" id="PF20877"/>
    </source>
</evidence>
<dbReference type="InterPro" id="IPR049452">
    <property type="entry name" value="Anoctamin_TM"/>
</dbReference>
<dbReference type="RefSeq" id="XP_016640622.1">
    <property type="nucleotide sequence ID" value="XM_016789749.1"/>
</dbReference>
<dbReference type="GO" id="GO:0005254">
    <property type="term" value="F:chloride channel activity"/>
    <property type="evidence" value="ECO:0007669"/>
    <property type="project" value="TreeGrafter"/>
</dbReference>
<keyword evidence="2 5" id="KW-0812">Transmembrane</keyword>
<dbReference type="KEGG" id="sapo:SAPIO_CDS8017"/>
<proteinExistence type="predicted"/>
<dbReference type="PANTHER" id="PTHR12308">
    <property type="entry name" value="ANOCTAMIN"/>
    <property type="match status" value="1"/>
</dbReference>
<evidence type="ECO:0000256" key="2">
    <source>
        <dbReference type="ARBA" id="ARBA00022692"/>
    </source>
</evidence>
<dbReference type="InterPro" id="IPR007632">
    <property type="entry name" value="Anoctamin"/>
</dbReference>
<evidence type="ECO:0000313" key="9">
    <source>
        <dbReference type="Proteomes" id="UP000028545"/>
    </source>
</evidence>
<dbReference type="HOGENOM" id="CLU_010867_0_0_1"/>
<dbReference type="Pfam" id="PF04547">
    <property type="entry name" value="Anoctamin"/>
    <property type="match status" value="1"/>
</dbReference>
<feature type="transmembrane region" description="Helical" evidence="5">
    <location>
        <begin position="290"/>
        <end position="311"/>
    </location>
</feature>
<dbReference type="GO" id="GO:0016020">
    <property type="term" value="C:membrane"/>
    <property type="evidence" value="ECO:0007669"/>
    <property type="project" value="UniProtKB-SubCell"/>
</dbReference>
<keyword evidence="4 5" id="KW-0472">Membrane</keyword>
<dbReference type="OMA" id="YENHRTA"/>